<evidence type="ECO:0000313" key="23">
    <source>
        <dbReference type="Proteomes" id="UP000037035"/>
    </source>
</evidence>
<dbReference type="Proteomes" id="UP000037035">
    <property type="component" value="Unassembled WGS sequence"/>
</dbReference>
<dbReference type="SUPFAM" id="SSF53098">
    <property type="entry name" value="Ribonuclease H-like"/>
    <property type="match status" value="1"/>
</dbReference>
<comment type="caution">
    <text evidence="22">The sequence shown here is derived from an EMBL/GenBank/DDBJ whole genome shotgun (WGS) entry which is preliminary data.</text>
</comment>
<keyword evidence="16" id="KW-0239">DNA-directed DNA polymerase</keyword>
<evidence type="ECO:0000256" key="2">
    <source>
        <dbReference type="ARBA" id="ARBA00022578"/>
    </source>
</evidence>
<evidence type="ECO:0000256" key="10">
    <source>
        <dbReference type="ARBA" id="ARBA00022801"/>
    </source>
</evidence>
<dbReference type="OrthoDB" id="4037325at2759"/>
<dbReference type="Pfam" id="PF14223">
    <property type="entry name" value="Retrotran_gag_2"/>
    <property type="match status" value="1"/>
</dbReference>
<keyword evidence="5" id="KW-0548">Nucleotidyltransferase</keyword>
<proteinExistence type="predicted"/>
<dbReference type="Pfam" id="PF22936">
    <property type="entry name" value="Pol_BBD"/>
    <property type="match status" value="1"/>
</dbReference>
<dbReference type="GO" id="GO:0006508">
    <property type="term" value="P:proteolysis"/>
    <property type="evidence" value="ECO:0007669"/>
    <property type="project" value="UniProtKB-KW"/>
</dbReference>
<dbReference type="InterPro" id="IPR039537">
    <property type="entry name" value="Retrotran_Ty1/copia-like"/>
</dbReference>
<comment type="catalytic activity">
    <reaction evidence="20">
        <text>DNA(n) + a 2'-deoxyribonucleoside 5'-triphosphate = DNA(n+1) + diphosphate</text>
        <dbReference type="Rhea" id="RHEA:22508"/>
        <dbReference type="Rhea" id="RHEA-COMP:17339"/>
        <dbReference type="Rhea" id="RHEA-COMP:17340"/>
        <dbReference type="ChEBI" id="CHEBI:33019"/>
        <dbReference type="ChEBI" id="CHEBI:61560"/>
        <dbReference type="ChEBI" id="CHEBI:173112"/>
        <dbReference type="EC" id="2.7.7.7"/>
    </reaction>
</comment>
<protein>
    <recommendedName>
        <fullName evidence="21">Integrase catalytic domain-containing protein</fullName>
    </recommendedName>
</protein>
<dbReference type="AlphaFoldDB" id="A0A0L6UC62"/>
<keyword evidence="4" id="KW-0645">Protease</keyword>
<evidence type="ECO:0000256" key="9">
    <source>
        <dbReference type="ARBA" id="ARBA00022759"/>
    </source>
</evidence>
<dbReference type="Gene3D" id="3.30.420.10">
    <property type="entry name" value="Ribonuclease H-like superfamily/Ribonuclease H"/>
    <property type="match status" value="1"/>
</dbReference>
<evidence type="ECO:0000256" key="5">
    <source>
        <dbReference type="ARBA" id="ARBA00022695"/>
    </source>
</evidence>
<dbReference type="PANTHER" id="PTHR42648">
    <property type="entry name" value="TRANSPOSASE, PUTATIVE-RELATED"/>
    <property type="match status" value="1"/>
</dbReference>
<keyword evidence="3" id="KW-1188">Viral release from host cell</keyword>
<reference evidence="22 23" key="1">
    <citation type="submission" date="2015-08" db="EMBL/GenBank/DDBJ databases">
        <title>Next Generation Sequencing and Analysis of the Genome of Puccinia sorghi L Schw, the Causal Agent of Maize Common Rust.</title>
        <authorList>
            <person name="Rochi L."/>
            <person name="Burguener G."/>
            <person name="Darino M."/>
            <person name="Turjanski A."/>
            <person name="Kreff E."/>
            <person name="Dieguez M.J."/>
            <person name="Sacco F."/>
        </authorList>
    </citation>
    <scope>NUCLEOTIDE SEQUENCE [LARGE SCALE GENOMIC DNA]</scope>
    <source>
        <strain evidence="22 23">RO10H11247</strain>
    </source>
</reference>
<keyword evidence="16" id="KW-0808">Transferase</keyword>
<evidence type="ECO:0000313" key="22">
    <source>
        <dbReference type="EMBL" id="KNZ46159.1"/>
    </source>
</evidence>
<name>A0A0L6UC62_9BASI</name>
<evidence type="ECO:0000256" key="13">
    <source>
        <dbReference type="ARBA" id="ARBA00022884"/>
    </source>
</evidence>
<evidence type="ECO:0000256" key="17">
    <source>
        <dbReference type="ARBA" id="ARBA00023113"/>
    </source>
</evidence>
<keyword evidence="9" id="KW-0255">Endonuclease</keyword>
<accession>A0A0L6UC62</accession>
<keyword evidence="10" id="KW-0378">Hydrolase</keyword>
<dbReference type="EMBL" id="LAVV01012939">
    <property type="protein sequence ID" value="KNZ46159.1"/>
    <property type="molecule type" value="Genomic_DNA"/>
</dbReference>
<dbReference type="GO" id="GO:0015074">
    <property type="term" value="P:DNA integration"/>
    <property type="evidence" value="ECO:0007669"/>
    <property type="project" value="UniProtKB-KW"/>
</dbReference>
<keyword evidence="18" id="KW-0233">DNA recombination</keyword>
<dbReference type="InterPro" id="IPR012337">
    <property type="entry name" value="RNaseH-like_sf"/>
</dbReference>
<evidence type="ECO:0000256" key="12">
    <source>
        <dbReference type="ARBA" id="ARBA00022842"/>
    </source>
</evidence>
<keyword evidence="2" id="KW-0815">Transposition</keyword>
<evidence type="ECO:0000256" key="18">
    <source>
        <dbReference type="ARBA" id="ARBA00023172"/>
    </source>
</evidence>
<evidence type="ECO:0000256" key="7">
    <source>
        <dbReference type="ARBA" id="ARBA00022723"/>
    </source>
</evidence>
<keyword evidence="14" id="KW-0229">DNA integration</keyword>
<dbReference type="GO" id="GO:0046872">
    <property type="term" value="F:metal ion binding"/>
    <property type="evidence" value="ECO:0007669"/>
    <property type="project" value="UniProtKB-KW"/>
</dbReference>
<gene>
    <name evidence="22" type="ORF">VP01_74g2</name>
</gene>
<evidence type="ECO:0000259" key="21">
    <source>
        <dbReference type="PROSITE" id="PS50994"/>
    </source>
</evidence>
<keyword evidence="6" id="KW-0540">Nuclease</keyword>
<organism evidence="22 23">
    <name type="scientific">Puccinia sorghi</name>
    <dbReference type="NCBI Taxonomy" id="27349"/>
    <lineage>
        <taxon>Eukaryota</taxon>
        <taxon>Fungi</taxon>
        <taxon>Dikarya</taxon>
        <taxon>Basidiomycota</taxon>
        <taxon>Pucciniomycotina</taxon>
        <taxon>Pucciniomycetes</taxon>
        <taxon>Pucciniales</taxon>
        <taxon>Pucciniaceae</taxon>
        <taxon>Puccinia</taxon>
    </lineage>
</organism>
<keyword evidence="23" id="KW-1185">Reference proteome</keyword>
<evidence type="ECO:0000256" key="19">
    <source>
        <dbReference type="ARBA" id="ARBA00048173"/>
    </source>
</evidence>
<evidence type="ECO:0000256" key="4">
    <source>
        <dbReference type="ARBA" id="ARBA00022670"/>
    </source>
</evidence>
<comment type="catalytic activity">
    <reaction evidence="19">
        <text>DNA(n) + a 2'-deoxyribonucleoside 5'-triphosphate = DNA(n+1) + diphosphate</text>
        <dbReference type="Rhea" id="RHEA:22508"/>
        <dbReference type="Rhea" id="RHEA-COMP:17339"/>
        <dbReference type="Rhea" id="RHEA-COMP:17340"/>
        <dbReference type="ChEBI" id="CHEBI:33019"/>
        <dbReference type="ChEBI" id="CHEBI:61560"/>
        <dbReference type="ChEBI" id="CHEBI:173112"/>
        <dbReference type="EC" id="2.7.7.49"/>
    </reaction>
</comment>
<keyword evidence="17" id="KW-0917">Virion maturation</keyword>
<comment type="function">
    <text evidence="1">The aspartyl protease (PR) mediates the proteolytic cleavages of the Gag and Gag-Pol polyproteins after assembly of the VLP.</text>
</comment>
<sequence length="625" mass="70796">MQPDTISKITDTDPMEKLNSILYKTAIESIPLLTQENFSMWRSRVVNLLDLLKIKDAVFSEEGVLTSSEELILRTVLAAKLDANIHSNVINHNNKEDGMEIWKTINKYFASTQSANRARVWNNFSLLNYDDNDVNGFITQVRAAIEKMHEVGINIDIDVVGYEIIKKFPKTPELNSISSAITHSGQEMTPDLVLDHLRLHANKQSISGGNSSSSSQQVSLFTDYKSTKCKPNAHNTRAPHPQHRCWMLHPHLRPATNNTSSFEKIDRSEHSVSSFHSSISHPSMHFVLDSGSSAHMTSNINLFFALDLKEEGIVKTSSGEECLKIKGVGSIKLSNKHGNLIFHHVLYVPNLCVNLLSVRCLVLDGFEIFFEMNAFSIKKNHSMCMSGHYVNNLPILEFDAQSHECLLSSSELLHKALGHVSYRRIRQRLGIPLKNYRSCEACAVSKVTKGSFHTRHSKASKPFEEIHLDISKSDVGMTLTQAIDLEARRLGYYPTVIHSDRGTEFINKYMMDYCNRNLIRTRYSDAYTPQQNGLAERFNRTIIESTRAILKDSGLSLHFWNEIIKTSTLTLNQIPAHKSKKSPFELFKNRLLPLDYFKPIGLRVAYRDLPDTSTSKLAEIDLIGF</sequence>
<dbReference type="InterPro" id="IPR036397">
    <property type="entry name" value="RNaseH_sf"/>
</dbReference>
<dbReference type="PROSITE" id="PS50994">
    <property type="entry name" value="INTEGRASE"/>
    <property type="match status" value="1"/>
</dbReference>
<dbReference type="InterPro" id="IPR001584">
    <property type="entry name" value="Integrase_cat-core"/>
</dbReference>
<dbReference type="GO" id="GO:0005524">
    <property type="term" value="F:ATP binding"/>
    <property type="evidence" value="ECO:0007669"/>
    <property type="project" value="UniProtKB-KW"/>
</dbReference>
<evidence type="ECO:0000256" key="1">
    <source>
        <dbReference type="ARBA" id="ARBA00002180"/>
    </source>
</evidence>
<keyword evidence="11" id="KW-0067">ATP-binding</keyword>
<dbReference type="GO" id="GO:0004519">
    <property type="term" value="F:endonuclease activity"/>
    <property type="evidence" value="ECO:0007669"/>
    <property type="project" value="UniProtKB-KW"/>
</dbReference>
<evidence type="ECO:0000256" key="14">
    <source>
        <dbReference type="ARBA" id="ARBA00022908"/>
    </source>
</evidence>
<keyword evidence="12" id="KW-0460">Magnesium</keyword>
<keyword evidence="13" id="KW-0694">RNA-binding</keyword>
<dbReference type="InterPro" id="IPR054722">
    <property type="entry name" value="PolX-like_BBD"/>
</dbReference>
<dbReference type="GO" id="GO:0003887">
    <property type="term" value="F:DNA-directed DNA polymerase activity"/>
    <property type="evidence" value="ECO:0007669"/>
    <property type="project" value="UniProtKB-KW"/>
</dbReference>
<dbReference type="GO" id="GO:0008233">
    <property type="term" value="F:peptidase activity"/>
    <property type="evidence" value="ECO:0007669"/>
    <property type="project" value="UniProtKB-KW"/>
</dbReference>
<evidence type="ECO:0000256" key="15">
    <source>
        <dbReference type="ARBA" id="ARBA00022918"/>
    </source>
</evidence>
<dbReference type="GO" id="GO:0032196">
    <property type="term" value="P:transposition"/>
    <property type="evidence" value="ECO:0007669"/>
    <property type="project" value="UniProtKB-KW"/>
</dbReference>
<dbReference type="GO" id="GO:0006310">
    <property type="term" value="P:DNA recombination"/>
    <property type="evidence" value="ECO:0007669"/>
    <property type="project" value="UniProtKB-KW"/>
</dbReference>
<feature type="domain" description="Integrase catalytic" evidence="21">
    <location>
        <begin position="494"/>
        <end position="591"/>
    </location>
</feature>
<dbReference type="GO" id="GO:0003723">
    <property type="term" value="F:RNA binding"/>
    <property type="evidence" value="ECO:0007669"/>
    <property type="project" value="UniProtKB-KW"/>
</dbReference>
<dbReference type="GO" id="GO:0003964">
    <property type="term" value="F:RNA-directed DNA polymerase activity"/>
    <property type="evidence" value="ECO:0007669"/>
    <property type="project" value="UniProtKB-KW"/>
</dbReference>
<keyword evidence="8" id="KW-0547">Nucleotide-binding</keyword>
<evidence type="ECO:0000256" key="3">
    <source>
        <dbReference type="ARBA" id="ARBA00022612"/>
    </source>
</evidence>
<dbReference type="PANTHER" id="PTHR42648:SF11">
    <property type="entry name" value="TRANSPOSON TY4-P GAG-POL POLYPROTEIN"/>
    <property type="match status" value="1"/>
</dbReference>
<dbReference type="GO" id="GO:0005634">
    <property type="term" value="C:nucleus"/>
    <property type="evidence" value="ECO:0007669"/>
    <property type="project" value="UniProtKB-ARBA"/>
</dbReference>
<evidence type="ECO:0000256" key="16">
    <source>
        <dbReference type="ARBA" id="ARBA00022932"/>
    </source>
</evidence>
<evidence type="ECO:0000256" key="6">
    <source>
        <dbReference type="ARBA" id="ARBA00022722"/>
    </source>
</evidence>
<evidence type="ECO:0000256" key="20">
    <source>
        <dbReference type="ARBA" id="ARBA00049244"/>
    </source>
</evidence>
<keyword evidence="15" id="KW-0695">RNA-directed DNA polymerase</keyword>
<dbReference type="VEuPathDB" id="FungiDB:VP01_74g2"/>
<keyword evidence="7" id="KW-0479">Metal-binding</keyword>
<evidence type="ECO:0000256" key="8">
    <source>
        <dbReference type="ARBA" id="ARBA00022741"/>
    </source>
</evidence>
<evidence type="ECO:0000256" key="11">
    <source>
        <dbReference type="ARBA" id="ARBA00022840"/>
    </source>
</evidence>